<sequence length="127" mass="14194">MSDRLLIGTSQESAVMKAGKSRFRKGKEKQVGNAGWKDNSLAWGILLLPIYRIRKKGTPRQCVVRVGEVLFVRFTVNGQSNQLSGFCGWPCDGSGVNGRKVPQTKDYPFSHGKAQKERIMIGNRVRQ</sequence>
<reference evidence="1 2" key="1">
    <citation type="submission" date="2018-08" db="EMBL/GenBank/DDBJ databases">
        <title>A genome reference for cultivated species of the human gut microbiota.</title>
        <authorList>
            <person name="Zou Y."/>
            <person name="Xue W."/>
            <person name="Luo G."/>
        </authorList>
    </citation>
    <scope>NUCLEOTIDE SEQUENCE [LARGE SCALE GENOMIC DNA]</scope>
    <source>
        <strain evidence="1 2">OM05-15BH</strain>
    </source>
</reference>
<organism evidence="1 2">
    <name type="scientific">Bacteroides oleiciplenus</name>
    <dbReference type="NCBI Taxonomy" id="626931"/>
    <lineage>
        <taxon>Bacteria</taxon>
        <taxon>Pseudomonadati</taxon>
        <taxon>Bacteroidota</taxon>
        <taxon>Bacteroidia</taxon>
        <taxon>Bacteroidales</taxon>
        <taxon>Bacteroidaceae</taxon>
        <taxon>Bacteroides</taxon>
    </lineage>
</organism>
<proteinExistence type="predicted"/>
<dbReference type="Proteomes" id="UP000260983">
    <property type="component" value="Unassembled WGS sequence"/>
</dbReference>
<evidence type="ECO:0000313" key="2">
    <source>
        <dbReference type="Proteomes" id="UP000260983"/>
    </source>
</evidence>
<dbReference type="RefSeq" id="WP_117723539.1">
    <property type="nucleotide sequence ID" value="NZ_QSUL01000003.1"/>
</dbReference>
<dbReference type="AlphaFoldDB" id="A0A3E5BLE5"/>
<evidence type="ECO:0000313" key="1">
    <source>
        <dbReference type="EMBL" id="RGN38203.1"/>
    </source>
</evidence>
<protein>
    <submittedName>
        <fullName evidence="1">Uncharacterized protein</fullName>
    </submittedName>
</protein>
<gene>
    <name evidence="1" type="ORF">DXB65_05005</name>
</gene>
<name>A0A3E5BLE5_9BACE</name>
<comment type="caution">
    <text evidence="1">The sequence shown here is derived from an EMBL/GenBank/DDBJ whole genome shotgun (WGS) entry which is preliminary data.</text>
</comment>
<accession>A0A3E5BLE5</accession>
<dbReference type="EMBL" id="QSUL01000003">
    <property type="protein sequence ID" value="RGN38203.1"/>
    <property type="molecule type" value="Genomic_DNA"/>
</dbReference>